<dbReference type="AlphaFoldDB" id="A0A842H8J8"/>
<sequence>MFYPVTVSSTACRLLAAEPDWSTAVTGEFAARTASDSGLSARGHRRRLAAQTVLTLAWSSLLDGPGHAAMRVALGQYANEPVLVPFWPGETALDDLGTSSWSGSLRVFFEPDWSQWEVAPSTQAEPFGFAASGDCRVAPLLWGRFAKLPAPPEAITARGAQYSWSVTESGPAETAIRAVATLASGPSLGTATPRLLELEPDWGGAVASGGVELRIERDRVGYGRAEVEYFVAHTPARRLKASLTPLGEETARLVALFQDRGGSAGLLWAPGQWHEAALALASSSGSQVVTLDEAAPLDSETAVWISDGSHSVARRIQSRSGQTLTLAGAPGAFAAGTPVSALWLCRFSGDVLRVAWETPAVATSTIELVELPAEAALPDGETQGSTVGDLGGVWWGYLVSDGVVTWRFTSHDSAIDAGALGTFEPRPIDHGDIEQELNLARHDVSLALGSWDGSPFERWRTDRSAPQLLVQIFEGNTAAPSAARLIFSGRARTARYSGATATVPVRGPSALFDLKGPVAIVSKRCWAPFGGSACGVDLASVSTEADLAEASADGKLHFVAAGTSTWPVRPRDYYRHGYIERTLADGTFRRIRIAASEAVRDETIPPVGTLDPAASAWQSEALAYGGTLGTDTLAICNQLAASLRGTSAWSKIIYLAPFLGTNLAAASTPLVNRLGWPRPTMYNLTDNDVGDALGIRKLTTSGYLRIDLPAALRPRNIGVGMWRLAGAVSLIGDSSGAYLYVRSTGAVTFTYGGFSVYASGTLSPAAARLGHWYGTASLSSPYGELFHGGQLFATAPRTGTQDNGQWHDQHYLFGGSVESSEQLGVSYVTSGQVSAAEAAELHDVLEAALMVPTGRSGAPSRRLSVTPAVRVPALPAVFPAPGWRIVPGCDKSLTACAAYANRHRFRGFPHLPKSNPALVAVSQTTSSSGKK</sequence>
<keyword evidence="3" id="KW-1185">Reference proteome</keyword>
<dbReference type="EMBL" id="JACHVB010000004">
    <property type="protein sequence ID" value="MBC2592702.1"/>
    <property type="molecule type" value="Genomic_DNA"/>
</dbReference>
<evidence type="ECO:0000259" key="1">
    <source>
        <dbReference type="Pfam" id="PF09356"/>
    </source>
</evidence>
<feature type="domain" description="Bacteriophage phiJL001 Gp84 C-terminal" evidence="1">
    <location>
        <begin position="881"/>
        <end position="914"/>
    </location>
</feature>
<protein>
    <submittedName>
        <fullName evidence="2">DUF2163 domain-containing protein</fullName>
    </submittedName>
</protein>
<evidence type="ECO:0000313" key="3">
    <source>
        <dbReference type="Proteomes" id="UP000546464"/>
    </source>
</evidence>
<dbReference type="RefSeq" id="WP_185673741.1">
    <property type="nucleotide sequence ID" value="NZ_JACHVB010000004.1"/>
</dbReference>
<comment type="caution">
    <text evidence="2">The sequence shown here is derived from an EMBL/GenBank/DDBJ whole genome shotgun (WGS) entry which is preliminary data.</text>
</comment>
<proteinExistence type="predicted"/>
<dbReference type="Proteomes" id="UP000546464">
    <property type="component" value="Unassembled WGS sequence"/>
</dbReference>
<name>A0A842H8J8_9BACT</name>
<gene>
    <name evidence="2" type="ORF">H5P28_00350</name>
</gene>
<dbReference type="InterPro" id="IPR018964">
    <property type="entry name" value="Phage_phiJL001_Gp84_C"/>
</dbReference>
<reference evidence="2 3" key="1">
    <citation type="submission" date="2020-07" db="EMBL/GenBank/DDBJ databases">
        <authorList>
            <person name="Feng X."/>
        </authorList>
    </citation>
    <scope>NUCLEOTIDE SEQUENCE [LARGE SCALE GENOMIC DNA]</scope>
    <source>
        <strain evidence="2 3">JCM31066</strain>
    </source>
</reference>
<dbReference type="Pfam" id="PF09356">
    <property type="entry name" value="Phage_BR0599"/>
    <property type="match status" value="1"/>
</dbReference>
<organism evidence="2 3">
    <name type="scientific">Ruficoccus amylovorans</name>
    <dbReference type="NCBI Taxonomy" id="1804625"/>
    <lineage>
        <taxon>Bacteria</taxon>
        <taxon>Pseudomonadati</taxon>
        <taxon>Verrucomicrobiota</taxon>
        <taxon>Opitutia</taxon>
        <taxon>Puniceicoccales</taxon>
        <taxon>Cerasicoccaceae</taxon>
        <taxon>Ruficoccus</taxon>
    </lineage>
</organism>
<accession>A0A842H8J8</accession>
<evidence type="ECO:0000313" key="2">
    <source>
        <dbReference type="EMBL" id="MBC2592702.1"/>
    </source>
</evidence>